<dbReference type="CDD" id="cd01310">
    <property type="entry name" value="TatD_DNAse"/>
    <property type="match status" value="1"/>
</dbReference>
<keyword evidence="1 2" id="KW-0378">Hydrolase</keyword>
<dbReference type="SUPFAM" id="SSF51556">
    <property type="entry name" value="Metallo-dependent hydrolases"/>
    <property type="match status" value="1"/>
</dbReference>
<evidence type="ECO:0000313" key="2">
    <source>
        <dbReference type="EMBL" id="SMB91957.1"/>
    </source>
</evidence>
<organism evidence="2 3">
    <name type="scientific">Peptoniphilus asaccharolyticus DSM 20463</name>
    <dbReference type="NCBI Taxonomy" id="573058"/>
    <lineage>
        <taxon>Bacteria</taxon>
        <taxon>Bacillati</taxon>
        <taxon>Bacillota</taxon>
        <taxon>Tissierellia</taxon>
        <taxon>Tissierellales</taxon>
        <taxon>Peptoniphilaceae</taxon>
        <taxon>Peptoniphilus</taxon>
    </lineage>
</organism>
<evidence type="ECO:0000313" key="3">
    <source>
        <dbReference type="Proteomes" id="UP000192368"/>
    </source>
</evidence>
<dbReference type="PANTHER" id="PTHR46124">
    <property type="entry name" value="D-AMINOACYL-TRNA DEACYLASE"/>
    <property type="match status" value="1"/>
</dbReference>
<dbReference type="EMBL" id="FWWR01000013">
    <property type="protein sequence ID" value="SMB91957.1"/>
    <property type="molecule type" value="Genomic_DNA"/>
</dbReference>
<sequence length="151" mass="17391">MGIIDSHAHLDSERFDYDRDIVISNLEENGVERVYNIGADLESSIASVELASIYENLRAVIGVHPHSADEYNDEVENKLIELAKNENVKAIGEIGLDYYYDYSPRDTQREVFIRQIELANKLNLPIVIHTRDAVQETFDIDELSNQMQHLW</sequence>
<accession>A0A1W1VEU9</accession>
<protein>
    <submittedName>
        <fullName evidence="2">TatD family hydrolase</fullName>
    </submittedName>
</protein>
<reference evidence="3" key="1">
    <citation type="submission" date="2017-04" db="EMBL/GenBank/DDBJ databases">
        <authorList>
            <person name="Varghese N."/>
            <person name="Submissions S."/>
        </authorList>
    </citation>
    <scope>NUCLEOTIDE SEQUENCE [LARGE SCALE GENOMIC DNA]</scope>
    <source>
        <strain evidence="3">DSM 20463</strain>
    </source>
</reference>
<evidence type="ECO:0000256" key="1">
    <source>
        <dbReference type="ARBA" id="ARBA00022801"/>
    </source>
</evidence>
<dbReference type="InterPro" id="IPR018228">
    <property type="entry name" value="DNase_TatD-rel_CS"/>
</dbReference>
<dbReference type="Proteomes" id="UP000192368">
    <property type="component" value="Unassembled WGS sequence"/>
</dbReference>
<keyword evidence="3" id="KW-1185">Reference proteome</keyword>
<dbReference type="PANTHER" id="PTHR46124:SF2">
    <property type="entry name" value="D-AMINOACYL-TRNA DEACYLASE"/>
    <property type="match status" value="1"/>
</dbReference>
<dbReference type="InterPro" id="IPR001130">
    <property type="entry name" value="TatD-like"/>
</dbReference>
<dbReference type="AlphaFoldDB" id="A0A1W1VEU9"/>
<dbReference type="STRING" id="573058.SAMN00017477_1874"/>
<dbReference type="GO" id="GO:0005829">
    <property type="term" value="C:cytosol"/>
    <property type="evidence" value="ECO:0007669"/>
    <property type="project" value="TreeGrafter"/>
</dbReference>
<dbReference type="GO" id="GO:0016788">
    <property type="term" value="F:hydrolase activity, acting on ester bonds"/>
    <property type="evidence" value="ECO:0007669"/>
    <property type="project" value="InterPro"/>
</dbReference>
<gene>
    <name evidence="2" type="ORF">SAMN00017477_1874</name>
</gene>
<dbReference type="Gene3D" id="3.20.20.140">
    <property type="entry name" value="Metal-dependent hydrolases"/>
    <property type="match status" value="1"/>
</dbReference>
<name>A0A1W1VEU9_PEPAS</name>
<dbReference type="Pfam" id="PF01026">
    <property type="entry name" value="TatD_DNase"/>
    <property type="match status" value="1"/>
</dbReference>
<dbReference type="PROSITE" id="PS01137">
    <property type="entry name" value="TATD_1"/>
    <property type="match status" value="1"/>
</dbReference>
<dbReference type="InterPro" id="IPR032466">
    <property type="entry name" value="Metal_Hydrolase"/>
</dbReference>
<proteinExistence type="predicted"/>